<evidence type="ECO:0000313" key="11">
    <source>
        <dbReference type="EMBL" id="CDO61403.1"/>
    </source>
</evidence>
<dbReference type="InterPro" id="IPR036680">
    <property type="entry name" value="SPOR-like_sf"/>
</dbReference>
<dbReference type="EC" id="3.4.16.4" evidence="11"/>
<dbReference type="PANTHER" id="PTHR21581">
    <property type="entry name" value="D-ALANYL-D-ALANINE CARBOXYPEPTIDASE"/>
    <property type="match status" value="1"/>
</dbReference>
<evidence type="ECO:0000313" key="12">
    <source>
        <dbReference type="Proteomes" id="UP000032160"/>
    </source>
</evidence>
<dbReference type="OrthoDB" id="5291989at2"/>
<dbReference type="Pfam" id="PF00768">
    <property type="entry name" value="Peptidase_S11"/>
    <property type="match status" value="1"/>
</dbReference>
<accession>X5MBB4</accession>
<dbReference type="InterPro" id="IPR001967">
    <property type="entry name" value="Peptidase_S11_N"/>
</dbReference>
<feature type="chain" id="PRO_5004959978" evidence="8">
    <location>
        <begin position="30"/>
        <end position="373"/>
    </location>
</feature>
<name>X5MBB4_9HYPH</name>
<dbReference type="AlphaFoldDB" id="X5MBB4"/>
<dbReference type="KEGG" id="pect:BN1012_Phect3191"/>
<keyword evidence="4" id="KW-0133">Cell shape</keyword>
<dbReference type="GO" id="GO:0071555">
    <property type="term" value="P:cell wall organization"/>
    <property type="evidence" value="ECO:0007669"/>
    <property type="project" value="UniProtKB-KW"/>
</dbReference>
<reference evidence="11 12" key="1">
    <citation type="journal article" date="2014" name="Front. Genet.">
        <title>Genome and metabolic network of "Candidatus Phaeomarinobacter ectocarpi" Ec32, a new candidate genus of Alphaproteobacteria frequently associated with brown algae.</title>
        <authorList>
            <person name="Dittami S.M."/>
            <person name="Barbeyron T."/>
            <person name="Boyen C."/>
            <person name="Cambefort J."/>
            <person name="Collet G."/>
            <person name="Delage L."/>
            <person name="Gobet A."/>
            <person name="Groisillier A."/>
            <person name="Leblanc C."/>
            <person name="Michel G."/>
            <person name="Scornet D."/>
            <person name="Siegel A."/>
            <person name="Tapia J.E."/>
            <person name="Tonon T."/>
        </authorList>
    </citation>
    <scope>NUCLEOTIDE SEQUENCE [LARGE SCALE GENOMIC DNA]</scope>
    <source>
        <strain evidence="11 12">Ec32</strain>
    </source>
</reference>
<dbReference type="GO" id="GO:0042834">
    <property type="term" value="F:peptidoglycan binding"/>
    <property type="evidence" value="ECO:0007669"/>
    <property type="project" value="InterPro"/>
</dbReference>
<evidence type="ECO:0000259" key="9">
    <source>
        <dbReference type="Pfam" id="PF00768"/>
    </source>
</evidence>
<dbReference type="InterPro" id="IPR007730">
    <property type="entry name" value="SPOR-like_dom"/>
</dbReference>
<evidence type="ECO:0000259" key="10">
    <source>
        <dbReference type="Pfam" id="PF05036"/>
    </source>
</evidence>
<keyword evidence="12" id="KW-1185">Reference proteome</keyword>
<dbReference type="Gene3D" id="3.30.70.1070">
    <property type="entry name" value="Sporulation related repeat"/>
    <property type="match status" value="1"/>
</dbReference>
<feature type="domain" description="SPOR" evidence="10">
    <location>
        <begin position="295"/>
        <end position="369"/>
    </location>
</feature>
<dbReference type="InterPro" id="IPR018044">
    <property type="entry name" value="Peptidase_S11"/>
</dbReference>
<evidence type="ECO:0000256" key="6">
    <source>
        <dbReference type="ARBA" id="ARBA00023316"/>
    </source>
</evidence>
<dbReference type="PANTHER" id="PTHR21581:SF6">
    <property type="entry name" value="TRAFFICKING PROTEIN PARTICLE COMPLEX SUBUNIT 12"/>
    <property type="match status" value="1"/>
</dbReference>
<keyword evidence="5" id="KW-0573">Peptidoglycan synthesis</keyword>
<dbReference type="Pfam" id="PF05036">
    <property type="entry name" value="SPOR"/>
    <property type="match status" value="1"/>
</dbReference>
<keyword evidence="11" id="KW-0645">Protease</keyword>
<keyword evidence="2 8" id="KW-0732">Signal</keyword>
<dbReference type="STRING" id="1458461.BN1012_Phect3191"/>
<dbReference type="PRINTS" id="PR00725">
    <property type="entry name" value="DADACBPTASE1"/>
</dbReference>
<dbReference type="Gene3D" id="3.40.710.10">
    <property type="entry name" value="DD-peptidase/beta-lactamase superfamily"/>
    <property type="match status" value="1"/>
</dbReference>
<comment type="similarity">
    <text evidence="1 7">Belongs to the peptidase S11 family.</text>
</comment>
<dbReference type="Proteomes" id="UP000032160">
    <property type="component" value="Chromosome I"/>
</dbReference>
<organism evidence="11 12">
    <name type="scientific">Candidatus Phaeomarinibacter ectocarpi</name>
    <dbReference type="NCBI Taxonomy" id="1458461"/>
    <lineage>
        <taxon>Bacteria</taxon>
        <taxon>Pseudomonadati</taxon>
        <taxon>Pseudomonadota</taxon>
        <taxon>Alphaproteobacteria</taxon>
        <taxon>Hyphomicrobiales</taxon>
        <taxon>Parvibaculaceae</taxon>
        <taxon>Candidatus Phaeomarinibacter</taxon>
    </lineage>
</organism>
<dbReference type="SUPFAM" id="SSF56601">
    <property type="entry name" value="beta-lactamase/transpeptidase-like"/>
    <property type="match status" value="1"/>
</dbReference>
<dbReference type="GO" id="GO:0009252">
    <property type="term" value="P:peptidoglycan biosynthetic process"/>
    <property type="evidence" value="ECO:0007669"/>
    <property type="project" value="UniProtKB-KW"/>
</dbReference>
<dbReference type="HOGENOM" id="CLU_027070_1_1_5"/>
<sequence>MSAMRAFASCAFAVLLGFAGFSASSAAHAAASAVVIDARNGDVLLADNADNRQHAAALPKLMTIYLMFEAFETGTVKPTTNIFVTGTAIQQPQPKLGLDHFDTIAAGDALDAVLAASANDAAAVLAEFLAGSEVRFVAMMNEKAKELGLTQTSFVNISGAPHPKQFSTPRDMIRFSLALMRTFPERAKGLVGTSFAWKGITYQGPRNFLSALSGNSSASTAGANIAPKVNRAKTGKAGDRDVIAVVWNATNAANADQLIVASLNAAKANKLAPAPTPVATTTTPAPTTAAAIVTGDWGVQLGAFSTEAAAKAQLSAATKISPQLAQATTRVEPLQRATGTLYRAKYLGVDEATARSICSQLKAAGAACIPLSK</sequence>
<evidence type="ECO:0000256" key="3">
    <source>
        <dbReference type="ARBA" id="ARBA00022801"/>
    </source>
</evidence>
<gene>
    <name evidence="11" type="ORF">BN1012_Phect3191</name>
</gene>
<keyword evidence="6" id="KW-0961">Cell wall biogenesis/degradation</keyword>
<feature type="domain" description="Peptidase S11 D-alanyl-D-alanine carboxypeptidase A N-terminal" evidence="9">
    <location>
        <begin position="21"/>
        <end position="250"/>
    </location>
</feature>
<evidence type="ECO:0000256" key="8">
    <source>
        <dbReference type="SAM" id="SignalP"/>
    </source>
</evidence>
<dbReference type="EMBL" id="HG966617">
    <property type="protein sequence ID" value="CDO61403.1"/>
    <property type="molecule type" value="Genomic_DNA"/>
</dbReference>
<dbReference type="GO" id="GO:0008360">
    <property type="term" value="P:regulation of cell shape"/>
    <property type="evidence" value="ECO:0007669"/>
    <property type="project" value="UniProtKB-KW"/>
</dbReference>
<keyword evidence="3 11" id="KW-0378">Hydrolase</keyword>
<evidence type="ECO:0000256" key="2">
    <source>
        <dbReference type="ARBA" id="ARBA00022729"/>
    </source>
</evidence>
<dbReference type="GO" id="GO:0006508">
    <property type="term" value="P:proteolysis"/>
    <property type="evidence" value="ECO:0007669"/>
    <property type="project" value="InterPro"/>
</dbReference>
<evidence type="ECO:0000256" key="4">
    <source>
        <dbReference type="ARBA" id="ARBA00022960"/>
    </source>
</evidence>
<dbReference type="GO" id="GO:0009002">
    <property type="term" value="F:serine-type D-Ala-D-Ala carboxypeptidase activity"/>
    <property type="evidence" value="ECO:0007669"/>
    <property type="project" value="UniProtKB-EC"/>
</dbReference>
<proteinExistence type="inferred from homology"/>
<evidence type="ECO:0000256" key="7">
    <source>
        <dbReference type="RuleBase" id="RU004016"/>
    </source>
</evidence>
<evidence type="ECO:0000256" key="5">
    <source>
        <dbReference type="ARBA" id="ARBA00022984"/>
    </source>
</evidence>
<evidence type="ECO:0000256" key="1">
    <source>
        <dbReference type="ARBA" id="ARBA00007164"/>
    </source>
</evidence>
<protein>
    <submittedName>
        <fullName evidence="11">D-alanyl-D-alanine carboxypeptidase</fullName>
        <ecNumber evidence="11">3.4.16.4</ecNumber>
    </submittedName>
</protein>
<keyword evidence="11" id="KW-0121">Carboxypeptidase</keyword>
<feature type="signal peptide" evidence="8">
    <location>
        <begin position="1"/>
        <end position="29"/>
    </location>
</feature>
<dbReference type="InterPro" id="IPR012338">
    <property type="entry name" value="Beta-lactam/transpept-like"/>
</dbReference>